<evidence type="ECO:0000256" key="1">
    <source>
        <dbReference type="SAM" id="Phobius"/>
    </source>
</evidence>
<proteinExistence type="predicted"/>
<dbReference type="EMBL" id="DYXD01000265">
    <property type="protein sequence ID" value="HJF08958.1"/>
    <property type="molecule type" value="Genomic_DNA"/>
</dbReference>
<keyword evidence="1" id="KW-0812">Transmembrane</keyword>
<evidence type="ECO:0000313" key="3">
    <source>
        <dbReference type="EMBL" id="RGR99772.1"/>
    </source>
</evidence>
<accession>A0A412GXS6</accession>
<dbReference type="GO" id="GO:0015661">
    <property type="term" value="F:L-lysine efflux transmembrane transporter activity"/>
    <property type="evidence" value="ECO:0007669"/>
    <property type="project" value="InterPro"/>
</dbReference>
<dbReference type="Pfam" id="PF03956">
    <property type="entry name" value="Lys_export"/>
    <property type="match status" value="1"/>
</dbReference>
<dbReference type="Proteomes" id="UP000718012">
    <property type="component" value="Unassembled WGS sequence"/>
</dbReference>
<keyword evidence="1" id="KW-1133">Transmembrane helix</keyword>
<comment type="caution">
    <text evidence="3">The sequence shown here is derived from an EMBL/GenBank/DDBJ whole genome shotgun (WGS) entry which is preliminary data.</text>
</comment>
<evidence type="ECO:0000313" key="2">
    <source>
        <dbReference type="EMBL" id="HJF08958.1"/>
    </source>
</evidence>
<feature type="transmembrane region" description="Helical" evidence="1">
    <location>
        <begin position="63"/>
        <end position="84"/>
    </location>
</feature>
<organism evidence="3 4">
    <name type="scientific">Phocaeicola coprocola</name>
    <dbReference type="NCBI Taxonomy" id="310298"/>
    <lineage>
        <taxon>Bacteria</taxon>
        <taxon>Pseudomonadati</taxon>
        <taxon>Bacteroidota</taxon>
        <taxon>Bacteroidia</taxon>
        <taxon>Bacteroidales</taxon>
        <taxon>Bacteroidaceae</taxon>
        <taxon>Phocaeicola</taxon>
    </lineage>
</organism>
<gene>
    <name evidence="3" type="ORF">DWY20_01670</name>
    <name evidence="2" type="ORF">K8U81_12380</name>
</gene>
<name>A0A412GXS6_9BACT</name>
<reference evidence="2" key="2">
    <citation type="journal article" date="2021" name="PeerJ">
        <title>Extensive microbial diversity within the chicken gut microbiome revealed by metagenomics and culture.</title>
        <authorList>
            <person name="Gilroy R."/>
            <person name="Ravi A."/>
            <person name="Getino M."/>
            <person name="Pursley I."/>
            <person name="Horton D.L."/>
            <person name="Alikhan N.F."/>
            <person name="Baker D."/>
            <person name="Gharbi K."/>
            <person name="Hall N."/>
            <person name="Watson M."/>
            <person name="Adriaenssens E.M."/>
            <person name="Foster-Nyarko E."/>
            <person name="Jarju S."/>
            <person name="Secka A."/>
            <person name="Antonio M."/>
            <person name="Oren A."/>
            <person name="Chaudhuri R.R."/>
            <person name="La Ragione R."/>
            <person name="Hildebrand F."/>
            <person name="Pallen M.J."/>
        </authorList>
    </citation>
    <scope>NUCLEOTIDE SEQUENCE</scope>
    <source>
        <strain evidence="2">CHK165-8395</strain>
    </source>
</reference>
<reference evidence="2" key="3">
    <citation type="submission" date="2021-09" db="EMBL/GenBank/DDBJ databases">
        <authorList>
            <person name="Gilroy R."/>
        </authorList>
    </citation>
    <scope>NUCLEOTIDE SEQUENCE</scope>
    <source>
        <strain evidence="2">CHK165-8395</strain>
    </source>
</reference>
<dbReference type="InterPro" id="IPR005642">
    <property type="entry name" value="LysO"/>
</dbReference>
<sequence length="92" mass="10126">MFTVIGLMLGGMAIGFLLRRQEFSWINKVITSLIWVLLFLLGVEVGGNRQIVEGLATLGVEAFTITLACVLGSCIFAWGLWYLLYKKKGGKA</sequence>
<feature type="transmembrane region" description="Helical" evidence="1">
    <location>
        <begin position="25"/>
        <end position="43"/>
    </location>
</feature>
<dbReference type="AlphaFoldDB" id="A0A412GXS6"/>
<dbReference type="GeneID" id="79858217"/>
<dbReference type="Proteomes" id="UP000285864">
    <property type="component" value="Unassembled WGS sequence"/>
</dbReference>
<dbReference type="RefSeq" id="WP_007568248.1">
    <property type="nucleotide sequence ID" value="NZ_CABKNL010000047.1"/>
</dbReference>
<dbReference type="EMBL" id="QRUU01000004">
    <property type="protein sequence ID" value="RGR99772.1"/>
    <property type="molecule type" value="Genomic_DNA"/>
</dbReference>
<protein>
    <submittedName>
        <fullName evidence="3">DUF340 domain-containing protein</fullName>
    </submittedName>
    <submittedName>
        <fullName evidence="2">Lysine exporter LysO family protein</fullName>
    </submittedName>
</protein>
<reference evidence="3 4" key="1">
    <citation type="submission" date="2018-08" db="EMBL/GenBank/DDBJ databases">
        <title>A genome reference for cultivated species of the human gut microbiota.</title>
        <authorList>
            <person name="Zou Y."/>
            <person name="Xue W."/>
            <person name="Luo G."/>
        </authorList>
    </citation>
    <scope>NUCLEOTIDE SEQUENCE [LARGE SCALE GENOMIC DNA]</scope>
    <source>
        <strain evidence="3 4">AF24-2</strain>
    </source>
</reference>
<keyword evidence="1" id="KW-0472">Membrane</keyword>
<evidence type="ECO:0000313" key="4">
    <source>
        <dbReference type="Proteomes" id="UP000285864"/>
    </source>
</evidence>
<keyword evidence="4" id="KW-1185">Reference proteome</keyword>